<dbReference type="Pfam" id="PF13306">
    <property type="entry name" value="LRR_5"/>
    <property type="match status" value="1"/>
</dbReference>
<dbReference type="InterPro" id="IPR026906">
    <property type="entry name" value="LRR_5"/>
</dbReference>
<evidence type="ECO:0000313" key="1">
    <source>
        <dbReference type="EMBL" id="KAK8846930.1"/>
    </source>
</evidence>
<proteinExistence type="predicted"/>
<comment type="caution">
    <text evidence="1">The sequence shown here is derived from an EMBL/GenBank/DDBJ whole genome shotgun (WGS) entry which is preliminary data.</text>
</comment>
<protein>
    <submittedName>
        <fullName evidence="1">Uncharacterized protein</fullName>
    </submittedName>
</protein>
<dbReference type="Proteomes" id="UP001470230">
    <property type="component" value="Unassembled WGS sequence"/>
</dbReference>
<keyword evidence="2" id="KW-1185">Reference proteome</keyword>
<organism evidence="1 2">
    <name type="scientific">Tritrichomonas musculus</name>
    <dbReference type="NCBI Taxonomy" id="1915356"/>
    <lineage>
        <taxon>Eukaryota</taxon>
        <taxon>Metamonada</taxon>
        <taxon>Parabasalia</taxon>
        <taxon>Tritrichomonadida</taxon>
        <taxon>Tritrichomonadidae</taxon>
        <taxon>Tritrichomonas</taxon>
    </lineage>
</organism>
<sequence length="108" mass="12388">MPGNKLFSLYNNDEFLLEKSDPDLDIYNVLLFAQRDVKEVVIPSFITRIAQFSFILLQENSQIQTIEKDTFSDSSLEQIKIPSNTIFIKDSAFENCEKLTSALFDEGL</sequence>
<gene>
    <name evidence="1" type="ORF">M9Y10_019499</name>
</gene>
<dbReference type="Gene3D" id="3.80.10.10">
    <property type="entry name" value="Ribonuclease Inhibitor"/>
    <property type="match status" value="1"/>
</dbReference>
<dbReference type="InterPro" id="IPR032675">
    <property type="entry name" value="LRR_dom_sf"/>
</dbReference>
<name>A0ABR2HGH7_9EUKA</name>
<reference evidence="1 2" key="1">
    <citation type="submission" date="2024-04" db="EMBL/GenBank/DDBJ databases">
        <title>Tritrichomonas musculus Genome.</title>
        <authorList>
            <person name="Alves-Ferreira E."/>
            <person name="Grigg M."/>
            <person name="Lorenzi H."/>
            <person name="Galac M."/>
        </authorList>
    </citation>
    <scope>NUCLEOTIDE SEQUENCE [LARGE SCALE GENOMIC DNA]</scope>
    <source>
        <strain evidence="1 2">EAF2021</strain>
    </source>
</reference>
<dbReference type="EMBL" id="JAPFFF010000028">
    <property type="protein sequence ID" value="KAK8846930.1"/>
    <property type="molecule type" value="Genomic_DNA"/>
</dbReference>
<evidence type="ECO:0000313" key="2">
    <source>
        <dbReference type="Proteomes" id="UP001470230"/>
    </source>
</evidence>
<accession>A0ABR2HGH7</accession>